<dbReference type="PROSITE" id="PS00374">
    <property type="entry name" value="MGMT"/>
    <property type="match status" value="1"/>
</dbReference>
<dbReference type="InterPro" id="IPR023546">
    <property type="entry name" value="MGMT"/>
</dbReference>
<dbReference type="Pfam" id="PF01035">
    <property type="entry name" value="DNA_binding_1"/>
    <property type="match status" value="1"/>
</dbReference>
<evidence type="ECO:0000256" key="8">
    <source>
        <dbReference type="ARBA" id="ARBA00049348"/>
    </source>
</evidence>
<comment type="catalytic activity">
    <reaction evidence="8 9">
        <text>a 6-O-methyl-2'-deoxyguanosine in DNA + L-cysteinyl-[protein] = S-methyl-L-cysteinyl-[protein] + a 2'-deoxyguanosine in DNA</text>
        <dbReference type="Rhea" id="RHEA:24000"/>
        <dbReference type="Rhea" id="RHEA-COMP:10131"/>
        <dbReference type="Rhea" id="RHEA-COMP:10132"/>
        <dbReference type="Rhea" id="RHEA-COMP:11367"/>
        <dbReference type="Rhea" id="RHEA-COMP:11368"/>
        <dbReference type="ChEBI" id="CHEBI:29950"/>
        <dbReference type="ChEBI" id="CHEBI:82612"/>
        <dbReference type="ChEBI" id="CHEBI:85445"/>
        <dbReference type="ChEBI" id="CHEBI:85448"/>
        <dbReference type="EC" id="2.1.1.63"/>
    </reaction>
</comment>
<keyword evidence="5 9" id="KW-0808">Transferase</keyword>
<dbReference type="PANTHER" id="PTHR10815">
    <property type="entry name" value="METHYLATED-DNA--PROTEIN-CYSTEINE METHYLTRANSFERASE"/>
    <property type="match status" value="1"/>
</dbReference>
<evidence type="ECO:0000259" key="10">
    <source>
        <dbReference type="Pfam" id="PF01035"/>
    </source>
</evidence>
<dbReference type="InterPro" id="IPR036217">
    <property type="entry name" value="MethylDNA_cys_MeTrfase_DNAb"/>
</dbReference>
<dbReference type="Proteomes" id="UP000030125">
    <property type="component" value="Unassembled WGS sequence"/>
</dbReference>
<keyword evidence="3 9" id="KW-0963">Cytoplasm</keyword>
<comment type="caution">
    <text evidence="12">The sequence shown here is derived from an EMBL/GenBank/DDBJ whole genome shotgun (WGS) entry which is preliminary data.</text>
</comment>
<dbReference type="OrthoDB" id="9802228at2"/>
<comment type="catalytic activity">
    <reaction evidence="1 9">
        <text>a 4-O-methyl-thymidine in DNA + L-cysteinyl-[protein] = a thymidine in DNA + S-methyl-L-cysteinyl-[protein]</text>
        <dbReference type="Rhea" id="RHEA:53428"/>
        <dbReference type="Rhea" id="RHEA-COMP:10131"/>
        <dbReference type="Rhea" id="RHEA-COMP:10132"/>
        <dbReference type="Rhea" id="RHEA-COMP:13555"/>
        <dbReference type="Rhea" id="RHEA-COMP:13556"/>
        <dbReference type="ChEBI" id="CHEBI:29950"/>
        <dbReference type="ChEBI" id="CHEBI:82612"/>
        <dbReference type="ChEBI" id="CHEBI:137386"/>
        <dbReference type="ChEBI" id="CHEBI:137387"/>
        <dbReference type="EC" id="2.1.1.63"/>
    </reaction>
</comment>
<dbReference type="SUPFAM" id="SSF53155">
    <property type="entry name" value="Methylated DNA-protein cysteine methyltransferase domain"/>
    <property type="match status" value="1"/>
</dbReference>
<evidence type="ECO:0000313" key="12">
    <source>
        <dbReference type="EMBL" id="KGN78095.1"/>
    </source>
</evidence>
<evidence type="ECO:0000259" key="11">
    <source>
        <dbReference type="Pfam" id="PF02870"/>
    </source>
</evidence>
<keyword evidence="4 9" id="KW-0489">Methyltransferase</keyword>
<dbReference type="InterPro" id="IPR008332">
    <property type="entry name" value="MethylG_MeTrfase_N"/>
</dbReference>
<dbReference type="Gene3D" id="3.30.160.70">
    <property type="entry name" value="Methylated DNA-protein cysteine methyltransferase domain"/>
    <property type="match status" value="1"/>
</dbReference>
<dbReference type="RefSeq" id="WP_036852994.1">
    <property type="nucleotide sequence ID" value="NZ_JQJD01000065.1"/>
</dbReference>
<keyword evidence="13" id="KW-1185">Reference proteome</keyword>
<dbReference type="InterPro" id="IPR014048">
    <property type="entry name" value="MethylDNA_cys_MeTrfase_DNA-bd"/>
</dbReference>
<dbReference type="SUPFAM" id="SSF46767">
    <property type="entry name" value="Methylated DNA-protein cysteine methyltransferase, C-terminal domain"/>
    <property type="match status" value="1"/>
</dbReference>
<evidence type="ECO:0000256" key="7">
    <source>
        <dbReference type="ARBA" id="ARBA00023204"/>
    </source>
</evidence>
<dbReference type="PANTHER" id="PTHR10815:SF5">
    <property type="entry name" value="METHYLATED-DNA--PROTEIN-CYSTEINE METHYLTRANSFERASE"/>
    <property type="match status" value="1"/>
</dbReference>
<reference evidence="12 13" key="1">
    <citation type="submission" date="2014-08" db="EMBL/GenBank/DDBJ databases">
        <title>Porphyromonas cangingivalis strain:COT-109_OH1386 Genome sequencing.</title>
        <authorList>
            <person name="Wallis C."/>
            <person name="Deusch O."/>
            <person name="O'Flynn C."/>
            <person name="Davis I."/>
            <person name="Jospin G."/>
            <person name="Darling A.E."/>
            <person name="Coil D.A."/>
            <person name="Alexiev A."/>
            <person name="Horsfall A."/>
            <person name="Kirkwood N."/>
            <person name="Harris S."/>
            <person name="Eisen J.A."/>
        </authorList>
    </citation>
    <scope>NUCLEOTIDE SEQUENCE [LARGE SCALE GENOMIC DNA]</scope>
    <source>
        <strain evidence="13">COT-109 OH1386</strain>
    </source>
</reference>
<dbReference type="AlphaFoldDB" id="A0A0A2EKS7"/>
<comment type="subcellular location">
    <subcellularLocation>
        <location evidence="9">Cytoplasm</location>
    </subcellularLocation>
</comment>
<dbReference type="CDD" id="cd06445">
    <property type="entry name" value="ATase"/>
    <property type="match status" value="1"/>
</dbReference>
<evidence type="ECO:0000256" key="3">
    <source>
        <dbReference type="ARBA" id="ARBA00022490"/>
    </source>
</evidence>
<evidence type="ECO:0000256" key="6">
    <source>
        <dbReference type="ARBA" id="ARBA00022763"/>
    </source>
</evidence>
<dbReference type="InterPro" id="IPR036388">
    <property type="entry name" value="WH-like_DNA-bd_sf"/>
</dbReference>
<dbReference type="GO" id="GO:0005737">
    <property type="term" value="C:cytoplasm"/>
    <property type="evidence" value="ECO:0007669"/>
    <property type="project" value="UniProtKB-SubCell"/>
</dbReference>
<comment type="function">
    <text evidence="9">Involved in the cellular defense against the biological effects of O6-methylguanine (O6-MeG) and O4-methylthymine (O4-MeT) in DNA. Repairs the methylated nucleobase in DNA by stoichiometrically transferring the methyl group to a cysteine residue in the enzyme. This is a suicide reaction: the enzyme is irreversibly inactivated.</text>
</comment>
<keyword evidence="6 9" id="KW-0227">DNA damage</keyword>
<dbReference type="InterPro" id="IPR036631">
    <property type="entry name" value="MGMT_N_sf"/>
</dbReference>
<dbReference type="eggNOG" id="COG0350">
    <property type="taxonomic scope" value="Bacteria"/>
</dbReference>
<sequence>MEYISSYISPIGKMILSGDGEVLTGLSFQGDKHFLQPSEQKEVNLPIFEQTKHWLDCYFRGEKLDFTLPIRLEDTPFRLMVWEILREIPYGETVTYKYIADRIAKQKGIKVMSAQAVGGAVGHNPISIIVPCHRVIGSDGSLTGYAAGIARKIELLRLEGIDTSEMSFPRSSNTL</sequence>
<dbReference type="GO" id="GO:0032259">
    <property type="term" value="P:methylation"/>
    <property type="evidence" value="ECO:0007669"/>
    <property type="project" value="UniProtKB-KW"/>
</dbReference>
<proteinExistence type="inferred from homology"/>
<evidence type="ECO:0000256" key="5">
    <source>
        <dbReference type="ARBA" id="ARBA00022679"/>
    </source>
</evidence>
<accession>A0A0A2EKS7</accession>
<dbReference type="EC" id="2.1.1.63" evidence="9"/>
<keyword evidence="7 9" id="KW-0234">DNA repair</keyword>
<dbReference type="GO" id="GO:0003908">
    <property type="term" value="F:methylated-DNA-[protein]-cysteine S-methyltransferase activity"/>
    <property type="evidence" value="ECO:0007669"/>
    <property type="project" value="UniProtKB-UniRule"/>
</dbReference>
<dbReference type="GO" id="GO:0006307">
    <property type="term" value="P:DNA alkylation repair"/>
    <property type="evidence" value="ECO:0007669"/>
    <property type="project" value="UniProtKB-UniRule"/>
</dbReference>
<dbReference type="EMBL" id="JQJD01000065">
    <property type="protein sequence ID" value="KGN78095.1"/>
    <property type="molecule type" value="Genomic_DNA"/>
</dbReference>
<dbReference type="HAMAP" id="MF_00772">
    <property type="entry name" value="OGT"/>
    <property type="match status" value="1"/>
</dbReference>
<gene>
    <name evidence="12" type="ORF">HQ35_10410</name>
</gene>
<feature type="domain" description="Methylated-DNA-[protein]-cysteine S-methyltransferase DNA binding" evidence="10">
    <location>
        <begin position="76"/>
        <end position="161"/>
    </location>
</feature>
<evidence type="ECO:0000256" key="4">
    <source>
        <dbReference type="ARBA" id="ARBA00022603"/>
    </source>
</evidence>
<protein>
    <recommendedName>
        <fullName evidence="9">Methylated-DNA--protein-cysteine methyltransferase</fullName>
        <ecNumber evidence="9">2.1.1.63</ecNumber>
    </recommendedName>
    <alternativeName>
        <fullName evidence="9">6-O-methylguanine-DNA methyltransferase</fullName>
        <shortName evidence="9">MGMT</shortName>
    </alternativeName>
    <alternativeName>
        <fullName evidence="9">O-6-methylguanine-DNA-alkyltransferase</fullName>
    </alternativeName>
</protein>
<dbReference type="FunFam" id="1.10.10.10:FF:000214">
    <property type="entry name" value="Methylated-DNA--protein-cysteine methyltransferase"/>
    <property type="match status" value="1"/>
</dbReference>
<dbReference type="NCBIfam" id="TIGR00589">
    <property type="entry name" value="ogt"/>
    <property type="match status" value="1"/>
</dbReference>
<comment type="similarity">
    <text evidence="2 9">Belongs to the MGMT family.</text>
</comment>
<evidence type="ECO:0000256" key="2">
    <source>
        <dbReference type="ARBA" id="ARBA00008711"/>
    </source>
</evidence>
<feature type="domain" description="Methylguanine DNA methyltransferase ribonuclease-like" evidence="11">
    <location>
        <begin position="4"/>
        <end position="72"/>
    </location>
</feature>
<evidence type="ECO:0000256" key="1">
    <source>
        <dbReference type="ARBA" id="ARBA00001286"/>
    </source>
</evidence>
<name>A0A0A2EKS7_PORCN</name>
<dbReference type="Pfam" id="PF02870">
    <property type="entry name" value="Methyltransf_1N"/>
    <property type="match status" value="1"/>
</dbReference>
<dbReference type="STRING" id="36874.HQ34_04020"/>
<organism evidence="12 13">
    <name type="scientific">Porphyromonas cangingivalis</name>
    <dbReference type="NCBI Taxonomy" id="36874"/>
    <lineage>
        <taxon>Bacteria</taxon>
        <taxon>Pseudomonadati</taxon>
        <taxon>Bacteroidota</taxon>
        <taxon>Bacteroidia</taxon>
        <taxon>Bacteroidales</taxon>
        <taxon>Porphyromonadaceae</taxon>
        <taxon>Porphyromonas</taxon>
    </lineage>
</organism>
<comment type="miscellaneous">
    <text evidence="9">This enzyme catalyzes only one turnover and therefore is not strictly catalytic. According to one definition, an enzyme is a biocatalyst that acts repeatedly and over many reaction cycles.</text>
</comment>
<feature type="active site" description="Nucleophile; methyl group acceptor" evidence="9">
    <location>
        <position position="132"/>
    </location>
</feature>
<evidence type="ECO:0000313" key="13">
    <source>
        <dbReference type="Proteomes" id="UP000030125"/>
    </source>
</evidence>
<dbReference type="InterPro" id="IPR001497">
    <property type="entry name" value="MethylDNA_cys_MeTrfase_AS"/>
</dbReference>
<dbReference type="Gene3D" id="1.10.10.10">
    <property type="entry name" value="Winged helix-like DNA-binding domain superfamily/Winged helix DNA-binding domain"/>
    <property type="match status" value="1"/>
</dbReference>
<evidence type="ECO:0000256" key="9">
    <source>
        <dbReference type="HAMAP-Rule" id="MF_00772"/>
    </source>
</evidence>